<reference evidence="3" key="1">
    <citation type="submission" date="2016-11" db="EMBL/GenBank/DDBJ databases">
        <authorList>
            <person name="Varghese N."/>
            <person name="Submissions S."/>
        </authorList>
    </citation>
    <scope>NUCLEOTIDE SEQUENCE [LARGE SCALE GENOMIC DNA]</scope>
    <source>
        <strain evidence="3">DSM 17957</strain>
    </source>
</reference>
<dbReference type="OrthoDB" id="9765386at2"/>
<dbReference type="Proteomes" id="UP000184536">
    <property type="component" value="Unassembled WGS sequence"/>
</dbReference>
<gene>
    <name evidence="2" type="ORF">SAMN02745975_02854</name>
</gene>
<dbReference type="NCBIfam" id="TIGR01641">
    <property type="entry name" value="phageSPP1_gp7"/>
    <property type="match status" value="1"/>
</dbReference>
<dbReference type="EMBL" id="FQZV01000041">
    <property type="protein sequence ID" value="SHJ78061.1"/>
    <property type="molecule type" value="Genomic_DNA"/>
</dbReference>
<dbReference type="RefSeq" id="WP_110941912.1">
    <property type="nucleotide sequence ID" value="NZ_FQZV01000041.1"/>
</dbReference>
<evidence type="ECO:0000313" key="2">
    <source>
        <dbReference type="EMBL" id="SHJ78061.1"/>
    </source>
</evidence>
<proteinExistence type="predicted"/>
<dbReference type="AlphaFoldDB" id="A0A1M6M3U6"/>
<name>A0A1M6M3U6_9FIRM</name>
<sequence length="353" mass="40693">MRSKEYWRRRALVLEEESYIRGARLSAKMFEEYQKAARAIRKEVNDFYNRYASKHGLTYEEAVRLLNKREFQEWKASLADYVNKIAQEPDPRIKALLTAQLDALSYSSSITRLEALYAQIDMILNDLFTKGVAQMKAEFGENFTEAYYKKVYHLQARAGFINEFAKINAGMIESVVSYPWSGAMFSDRLWQNKQALLFHLREVTTQGLIQGKGIVAMSKEISARMGQSYKNAERLIRTETNHIHNEAEKAAYRAAGVKRYEFVATLDSRTSEVCASLDGKNFALDEAKPGTNFPPMHPNCRSTTIEYDPHDEMDWYNSGKKMPKNMTYEEWAEVQGIKTKKKKSKNKAVTVTE</sequence>
<dbReference type="STRING" id="1121919.SAMN02745975_02854"/>
<keyword evidence="3" id="KW-1185">Reference proteome</keyword>
<dbReference type="Pfam" id="PF04233">
    <property type="entry name" value="Phage_Mu_F"/>
    <property type="match status" value="1"/>
</dbReference>
<dbReference type="InterPro" id="IPR006528">
    <property type="entry name" value="Phage_head_morphogenesis_dom"/>
</dbReference>
<feature type="domain" description="Phage head morphogenesis" evidence="1">
    <location>
        <begin position="200"/>
        <end position="305"/>
    </location>
</feature>
<evidence type="ECO:0000313" key="3">
    <source>
        <dbReference type="Proteomes" id="UP000184536"/>
    </source>
</evidence>
<organism evidence="2 3">
    <name type="scientific">Geosporobacter subterraneus DSM 17957</name>
    <dbReference type="NCBI Taxonomy" id="1121919"/>
    <lineage>
        <taxon>Bacteria</taxon>
        <taxon>Bacillati</taxon>
        <taxon>Bacillota</taxon>
        <taxon>Clostridia</taxon>
        <taxon>Peptostreptococcales</taxon>
        <taxon>Thermotaleaceae</taxon>
        <taxon>Geosporobacter</taxon>
    </lineage>
</organism>
<accession>A0A1M6M3U6</accession>
<protein>
    <submittedName>
        <fullName evidence="2">Phage putative head morphogenesis protein, SPP1 gp7 family</fullName>
    </submittedName>
</protein>
<evidence type="ECO:0000259" key="1">
    <source>
        <dbReference type="Pfam" id="PF04233"/>
    </source>
</evidence>